<keyword evidence="3" id="KW-1185">Reference proteome</keyword>
<dbReference type="Proteomes" id="UP000596742">
    <property type="component" value="Unassembled WGS sequence"/>
</dbReference>
<protein>
    <submittedName>
        <fullName evidence="2">Uncharacterized protein</fullName>
    </submittedName>
</protein>
<feature type="coiled-coil region" evidence="1">
    <location>
        <begin position="102"/>
        <end position="136"/>
    </location>
</feature>
<evidence type="ECO:0000313" key="2">
    <source>
        <dbReference type="EMBL" id="VDI74047.1"/>
    </source>
</evidence>
<dbReference type="SUPFAM" id="SSF101898">
    <property type="entry name" value="NHL repeat"/>
    <property type="match status" value="1"/>
</dbReference>
<sequence>MAKNLNCTALSTLAPVVYIDKHQSCQTMKPLPVILKQVKSSAAVRLLEKDVKDLNKNFDDIVEYLRNRISTNANQKTEAIQSIRSMRISIDHHINQLEQQLLKDLETEHSKLKYKMETLLREVDKRAKQIRKLQNEFSNMTKYATELQTYVGLTEIEKITSKEANYMEALKRGPDLNECNLHVKTSSDLDFLLHDVKSFGEIRVDTHPCNVLANARRKDQAQYLVPIPTIDQIKPSFLNTLKESRGKENRFADCCILPDGNCIVLDDVHKCLLMLKNNGTFIRSIVSLKEIPDSVCFVKDDTVAVSFYTACEVALVDIGKCQIDRNFNFPECCSGIASDGQVLVISNPLHEKIIVMNLLDESKKYLNEIHVHCISLVDGKIYGTNFLKNTVSCYKMSGEVLWTFKHKYIDEPMGIALDKNGFIYVACKRGNKIVVVSSDGKSSRTILNQDNRIENPCSIAIDVKSGIVLVTNGFRGEDSLLFKL</sequence>
<evidence type="ECO:0000256" key="1">
    <source>
        <dbReference type="SAM" id="Coils"/>
    </source>
</evidence>
<proteinExistence type="predicted"/>
<dbReference type="AlphaFoldDB" id="A0A8B6H413"/>
<keyword evidence="1" id="KW-0175">Coiled coil</keyword>
<evidence type="ECO:0000313" key="3">
    <source>
        <dbReference type="Proteomes" id="UP000596742"/>
    </source>
</evidence>
<dbReference type="Gene3D" id="2.120.10.30">
    <property type="entry name" value="TolB, C-terminal domain"/>
    <property type="match status" value="1"/>
</dbReference>
<dbReference type="OrthoDB" id="6096432at2759"/>
<comment type="caution">
    <text evidence="2">The sequence shown here is derived from an EMBL/GenBank/DDBJ whole genome shotgun (WGS) entry which is preliminary data.</text>
</comment>
<gene>
    <name evidence="2" type="ORF">MGAL_10B079575</name>
</gene>
<dbReference type="EMBL" id="UYJE01009497">
    <property type="protein sequence ID" value="VDI74047.1"/>
    <property type="molecule type" value="Genomic_DNA"/>
</dbReference>
<organism evidence="2 3">
    <name type="scientific">Mytilus galloprovincialis</name>
    <name type="common">Mediterranean mussel</name>
    <dbReference type="NCBI Taxonomy" id="29158"/>
    <lineage>
        <taxon>Eukaryota</taxon>
        <taxon>Metazoa</taxon>
        <taxon>Spiralia</taxon>
        <taxon>Lophotrochozoa</taxon>
        <taxon>Mollusca</taxon>
        <taxon>Bivalvia</taxon>
        <taxon>Autobranchia</taxon>
        <taxon>Pteriomorphia</taxon>
        <taxon>Mytilida</taxon>
        <taxon>Mytiloidea</taxon>
        <taxon>Mytilidae</taxon>
        <taxon>Mytilinae</taxon>
        <taxon>Mytilus</taxon>
    </lineage>
</organism>
<accession>A0A8B6H413</accession>
<name>A0A8B6H413_MYTGA</name>
<reference evidence="2" key="1">
    <citation type="submission" date="2018-11" db="EMBL/GenBank/DDBJ databases">
        <authorList>
            <person name="Alioto T."/>
            <person name="Alioto T."/>
        </authorList>
    </citation>
    <scope>NUCLEOTIDE SEQUENCE</scope>
</reference>
<dbReference type="InterPro" id="IPR011042">
    <property type="entry name" value="6-blade_b-propeller_TolB-like"/>
</dbReference>